<keyword evidence="1" id="KW-0378">Hydrolase</keyword>
<organism evidence="3">
    <name type="scientific">Sesamum radiatum</name>
    <name type="common">Black benniseed</name>
    <dbReference type="NCBI Taxonomy" id="300843"/>
    <lineage>
        <taxon>Eukaryota</taxon>
        <taxon>Viridiplantae</taxon>
        <taxon>Streptophyta</taxon>
        <taxon>Embryophyta</taxon>
        <taxon>Tracheophyta</taxon>
        <taxon>Spermatophyta</taxon>
        <taxon>Magnoliopsida</taxon>
        <taxon>eudicotyledons</taxon>
        <taxon>Gunneridae</taxon>
        <taxon>Pentapetalae</taxon>
        <taxon>asterids</taxon>
        <taxon>lamiids</taxon>
        <taxon>Lamiales</taxon>
        <taxon>Pedaliaceae</taxon>
        <taxon>Sesamum</taxon>
    </lineage>
</organism>
<reference evidence="3" key="1">
    <citation type="submission" date="2020-06" db="EMBL/GenBank/DDBJ databases">
        <authorList>
            <person name="Li T."/>
            <person name="Hu X."/>
            <person name="Zhang T."/>
            <person name="Song X."/>
            <person name="Zhang H."/>
            <person name="Dai N."/>
            <person name="Sheng W."/>
            <person name="Hou X."/>
            <person name="Wei L."/>
        </authorList>
    </citation>
    <scope>NUCLEOTIDE SEQUENCE</scope>
    <source>
        <strain evidence="3">G02</strain>
        <tissue evidence="3">Leaf</tissue>
    </source>
</reference>
<dbReference type="PANTHER" id="PTHR31956">
    <property type="entry name" value="NON-SPECIFIC PHOSPHOLIPASE C4-RELATED"/>
    <property type="match status" value="1"/>
</dbReference>
<reference evidence="3" key="2">
    <citation type="journal article" date="2024" name="Plant">
        <title>Genomic evolution and insights into agronomic trait innovations of Sesamum species.</title>
        <authorList>
            <person name="Miao H."/>
            <person name="Wang L."/>
            <person name="Qu L."/>
            <person name="Liu H."/>
            <person name="Sun Y."/>
            <person name="Le M."/>
            <person name="Wang Q."/>
            <person name="Wei S."/>
            <person name="Zheng Y."/>
            <person name="Lin W."/>
            <person name="Duan Y."/>
            <person name="Cao H."/>
            <person name="Xiong S."/>
            <person name="Wang X."/>
            <person name="Wei L."/>
            <person name="Li C."/>
            <person name="Ma Q."/>
            <person name="Ju M."/>
            <person name="Zhao R."/>
            <person name="Li G."/>
            <person name="Mu C."/>
            <person name="Tian Q."/>
            <person name="Mei H."/>
            <person name="Zhang T."/>
            <person name="Gao T."/>
            <person name="Zhang H."/>
        </authorList>
    </citation>
    <scope>NUCLEOTIDE SEQUENCE</scope>
    <source>
        <strain evidence="3">G02</strain>
    </source>
</reference>
<dbReference type="InterPro" id="IPR017850">
    <property type="entry name" value="Alkaline_phosphatase_core_sf"/>
</dbReference>
<sequence>MGSFRRTHLLIFVFIYLLLFPSVSRSFPFPRKPKHEIQGPIKTFVVLVMENRSFDHILGWLKRTRPDIDGLSGGEFNRVNASDPTSPAVSVSDDAFLLTPTRATLSKPSGNRYLDATIRRRTRLR</sequence>
<evidence type="ECO:0000256" key="1">
    <source>
        <dbReference type="ARBA" id="ARBA00022801"/>
    </source>
</evidence>
<dbReference type="InterPro" id="IPR007312">
    <property type="entry name" value="Phosphoesterase"/>
</dbReference>
<proteinExistence type="predicted"/>
<dbReference type="PANTHER" id="PTHR31956:SF1">
    <property type="entry name" value="NON-SPECIFIC PHOSPHOLIPASE C1"/>
    <property type="match status" value="1"/>
</dbReference>
<name>A0AAW2IVQ2_SESRA</name>
<dbReference type="Pfam" id="PF04185">
    <property type="entry name" value="Phosphoesterase"/>
    <property type="match status" value="1"/>
</dbReference>
<protein>
    <submittedName>
        <fullName evidence="3">Non-specific phospholipase C1</fullName>
    </submittedName>
</protein>
<accession>A0AAW2IVQ2</accession>
<dbReference type="GO" id="GO:0009395">
    <property type="term" value="P:phospholipid catabolic process"/>
    <property type="evidence" value="ECO:0007669"/>
    <property type="project" value="TreeGrafter"/>
</dbReference>
<keyword evidence="2" id="KW-0732">Signal</keyword>
<dbReference type="AlphaFoldDB" id="A0AAW2IVQ2"/>
<dbReference type="EMBL" id="JACGWJ010001012">
    <property type="protein sequence ID" value="KAL0285757.1"/>
    <property type="molecule type" value="Genomic_DNA"/>
</dbReference>
<evidence type="ECO:0000256" key="2">
    <source>
        <dbReference type="SAM" id="SignalP"/>
    </source>
</evidence>
<dbReference type="Gene3D" id="3.40.720.10">
    <property type="entry name" value="Alkaline Phosphatase, subunit A"/>
    <property type="match status" value="1"/>
</dbReference>
<comment type="caution">
    <text evidence="3">The sequence shown here is derived from an EMBL/GenBank/DDBJ whole genome shotgun (WGS) entry which is preliminary data.</text>
</comment>
<feature type="chain" id="PRO_5043486701" evidence="2">
    <location>
        <begin position="27"/>
        <end position="125"/>
    </location>
</feature>
<dbReference type="GO" id="GO:0042578">
    <property type="term" value="F:phosphoric ester hydrolase activity"/>
    <property type="evidence" value="ECO:0007669"/>
    <property type="project" value="UniProtKB-ARBA"/>
</dbReference>
<feature type="signal peptide" evidence="2">
    <location>
        <begin position="1"/>
        <end position="26"/>
    </location>
</feature>
<gene>
    <name evidence="3" type="ORF">Sradi_7164900</name>
</gene>
<evidence type="ECO:0000313" key="3">
    <source>
        <dbReference type="EMBL" id="KAL0285757.1"/>
    </source>
</evidence>